<evidence type="ECO:0000313" key="2">
    <source>
        <dbReference type="Proteomes" id="UP000051679"/>
    </source>
</evidence>
<organism evidence="1 2">
    <name type="scientific">Lacticaseibacillus sharpeae JCM 1186 = DSM 20505</name>
    <dbReference type="NCBI Taxonomy" id="1291052"/>
    <lineage>
        <taxon>Bacteria</taxon>
        <taxon>Bacillati</taxon>
        <taxon>Bacillota</taxon>
        <taxon>Bacilli</taxon>
        <taxon>Lactobacillales</taxon>
        <taxon>Lactobacillaceae</taxon>
        <taxon>Lacticaseibacillus</taxon>
    </lineage>
</organism>
<keyword evidence="2" id="KW-1185">Reference proteome</keyword>
<dbReference type="PATRIC" id="fig|1291052.5.peg.210"/>
<proteinExistence type="predicted"/>
<dbReference type="Proteomes" id="UP000051679">
    <property type="component" value="Unassembled WGS sequence"/>
</dbReference>
<reference evidence="1 2" key="1">
    <citation type="journal article" date="2015" name="Genome Announc.">
        <title>Expanding the biotechnology potential of lactobacilli through comparative genomics of 213 strains and associated genera.</title>
        <authorList>
            <person name="Sun Z."/>
            <person name="Harris H.M."/>
            <person name="McCann A."/>
            <person name="Guo C."/>
            <person name="Argimon S."/>
            <person name="Zhang W."/>
            <person name="Yang X."/>
            <person name="Jeffery I.B."/>
            <person name="Cooney J.C."/>
            <person name="Kagawa T.F."/>
            <person name="Liu W."/>
            <person name="Song Y."/>
            <person name="Salvetti E."/>
            <person name="Wrobel A."/>
            <person name="Rasinkangas P."/>
            <person name="Parkhill J."/>
            <person name="Rea M.C."/>
            <person name="O'Sullivan O."/>
            <person name="Ritari J."/>
            <person name="Douillard F.P."/>
            <person name="Paul Ross R."/>
            <person name="Yang R."/>
            <person name="Briner A.E."/>
            <person name="Felis G.E."/>
            <person name="de Vos W.M."/>
            <person name="Barrangou R."/>
            <person name="Klaenhammer T.R."/>
            <person name="Caufield P.W."/>
            <person name="Cui Y."/>
            <person name="Zhang H."/>
            <person name="O'Toole P.W."/>
        </authorList>
    </citation>
    <scope>NUCLEOTIDE SEQUENCE [LARGE SCALE GENOMIC DNA]</scope>
    <source>
        <strain evidence="1 2">DSM 20505</strain>
    </source>
</reference>
<dbReference type="AlphaFoldDB" id="A0A0R1ZPB9"/>
<evidence type="ECO:0000313" key="1">
    <source>
        <dbReference type="EMBL" id="KRM56226.1"/>
    </source>
</evidence>
<gene>
    <name evidence="1" type="ORF">FC18_GL000204</name>
</gene>
<dbReference type="EMBL" id="AYYO01000008">
    <property type="protein sequence ID" value="KRM56226.1"/>
    <property type="molecule type" value="Genomic_DNA"/>
</dbReference>
<accession>A0A0R1ZPB9</accession>
<comment type="caution">
    <text evidence="1">The sequence shown here is derived from an EMBL/GenBank/DDBJ whole genome shotgun (WGS) entry which is preliminary data.</text>
</comment>
<sequence>MACTLASIRNLLNSLEGYTADQTKAATKIRNTATIYQNNHTESTRAELVAVATAQGDFIWGVSGAVANSIDIIKQLVDDLEEQK</sequence>
<protein>
    <submittedName>
        <fullName evidence="1">Uncharacterized protein</fullName>
    </submittedName>
</protein>
<name>A0A0R1ZPB9_9LACO</name>